<accession>A0A1Y2T4F0</accession>
<protein>
    <recommendedName>
        <fullName evidence="3">OmpR/PhoB-type domain-containing protein</fullName>
    </recommendedName>
</protein>
<dbReference type="EMBL" id="LWLV01002989">
    <property type="protein sequence ID" value="OTA40075.1"/>
    <property type="molecule type" value="Genomic_DNA"/>
</dbReference>
<dbReference type="GO" id="GO:0000160">
    <property type="term" value="P:phosphorelay signal transduction system"/>
    <property type="evidence" value="ECO:0007669"/>
    <property type="project" value="InterPro"/>
</dbReference>
<evidence type="ECO:0000313" key="4">
    <source>
        <dbReference type="EMBL" id="OTA40075.1"/>
    </source>
</evidence>
<dbReference type="InterPro" id="IPR001867">
    <property type="entry name" value="OmpR/PhoB-type_DNA-bd"/>
</dbReference>
<reference evidence="5" key="1">
    <citation type="submission" date="2016-04" db="EMBL/GenBank/DDBJ databases">
        <authorList>
            <person name="Antunes L.P."/>
            <person name="Martins L.F."/>
            <person name="Pereira R.V."/>
            <person name="Thomas A.M."/>
            <person name="Barbosa D."/>
            <person name="Nascimento L."/>
            <person name="Silva G.M."/>
            <person name="Condomitti G.W."/>
            <person name="Digiampietri L.A."/>
            <person name="Lombardi K.C."/>
            <person name="Ramos P.L."/>
            <person name="Quaggio R.B."/>
            <person name="Oliveira J.C."/>
            <person name="Pascon R.C."/>
            <person name="Cruz J.B."/>
            <person name="Silva A.M."/>
            <person name="Setubal J.C."/>
        </authorList>
    </citation>
    <scope>NUCLEOTIDE SEQUENCE [LARGE SCALE GENOMIC DNA]</scope>
</reference>
<dbReference type="GO" id="GO:0003677">
    <property type="term" value="F:DNA binding"/>
    <property type="evidence" value="ECO:0007669"/>
    <property type="project" value="UniProtKB-UniRule"/>
</dbReference>
<dbReference type="Proteomes" id="UP000194267">
    <property type="component" value="Unassembled WGS sequence"/>
</dbReference>
<dbReference type="SMART" id="SM00862">
    <property type="entry name" value="Trans_reg_C"/>
    <property type="match status" value="1"/>
</dbReference>
<dbReference type="AlphaFoldDB" id="A0A1Y2T4F0"/>
<dbReference type="Pfam" id="PF00486">
    <property type="entry name" value="Trans_reg_C"/>
    <property type="match status" value="1"/>
</dbReference>
<evidence type="ECO:0000256" key="2">
    <source>
        <dbReference type="PROSITE-ProRule" id="PRU01091"/>
    </source>
</evidence>
<gene>
    <name evidence="4" type="ORF">A6D92_24865</name>
</gene>
<proteinExistence type="predicted"/>
<sequence length="79" mass="9192">MELSPKEFRLLWCLARRAGEIVSRETLLEELWDDTEFVDDNTLTVNVARVRRRLEELGLDGVIETKRGQGYRLNAGWGE</sequence>
<dbReference type="Gene3D" id="1.10.10.10">
    <property type="entry name" value="Winged helix-like DNA-binding domain superfamily/Winged helix DNA-binding domain"/>
    <property type="match status" value="1"/>
</dbReference>
<dbReference type="GO" id="GO:0006355">
    <property type="term" value="P:regulation of DNA-templated transcription"/>
    <property type="evidence" value="ECO:0007669"/>
    <property type="project" value="InterPro"/>
</dbReference>
<evidence type="ECO:0000313" key="5">
    <source>
        <dbReference type="Proteomes" id="UP000194267"/>
    </source>
</evidence>
<dbReference type="PROSITE" id="PS51755">
    <property type="entry name" value="OMPR_PHOB"/>
    <property type="match status" value="1"/>
</dbReference>
<dbReference type="InterPro" id="IPR016032">
    <property type="entry name" value="Sig_transdc_resp-reg_C-effctor"/>
</dbReference>
<evidence type="ECO:0000256" key="1">
    <source>
        <dbReference type="ARBA" id="ARBA00023125"/>
    </source>
</evidence>
<dbReference type="CDD" id="cd00383">
    <property type="entry name" value="trans_reg_C"/>
    <property type="match status" value="1"/>
</dbReference>
<evidence type="ECO:0000259" key="3">
    <source>
        <dbReference type="PROSITE" id="PS51755"/>
    </source>
</evidence>
<feature type="DNA-binding region" description="OmpR/PhoB-type" evidence="2">
    <location>
        <begin position="1"/>
        <end position="75"/>
    </location>
</feature>
<organism evidence="4 5">
    <name type="scientific">Symbiobacterium thermophilum</name>
    <dbReference type="NCBI Taxonomy" id="2734"/>
    <lineage>
        <taxon>Bacteria</taxon>
        <taxon>Bacillati</taxon>
        <taxon>Bacillota</taxon>
        <taxon>Clostridia</taxon>
        <taxon>Eubacteriales</taxon>
        <taxon>Symbiobacteriaceae</taxon>
        <taxon>Symbiobacterium</taxon>
    </lineage>
</organism>
<comment type="caution">
    <text evidence="4">The sequence shown here is derived from an EMBL/GenBank/DDBJ whole genome shotgun (WGS) entry which is preliminary data.</text>
</comment>
<dbReference type="InterPro" id="IPR036388">
    <property type="entry name" value="WH-like_DNA-bd_sf"/>
</dbReference>
<keyword evidence="1 2" id="KW-0238">DNA-binding</keyword>
<name>A0A1Y2T4F0_SYMTR</name>
<dbReference type="SUPFAM" id="SSF46894">
    <property type="entry name" value="C-terminal effector domain of the bipartite response regulators"/>
    <property type="match status" value="1"/>
</dbReference>
<feature type="domain" description="OmpR/PhoB-type" evidence="3">
    <location>
        <begin position="1"/>
        <end position="75"/>
    </location>
</feature>